<evidence type="ECO:0000313" key="3">
    <source>
        <dbReference type="Proteomes" id="UP000515873"/>
    </source>
</evidence>
<feature type="compositionally biased region" description="Basic residues" evidence="1">
    <location>
        <begin position="209"/>
        <end position="222"/>
    </location>
</feature>
<gene>
    <name evidence="2" type="ORF">H8F01_03065</name>
</gene>
<sequence>MSDGMASVRAQLDAWREQGADRLDSIRFHLLDALATRAARHEGGARRLLDQRLADLMEAYASDVARSLKNGGGATANVVVSNGAPAPGPFGELIEQLARASEVRGEYTAVTSPSQTAALPEMELLGEFRRIWSSVRTESQLRQSMEQAPENAGPLNSRALVHRAIALMRDLSPGYLQHFLAYIDDLSSMERMNGSPATMARDAAPSAAPKKRSRAKAGSRRE</sequence>
<dbReference type="Pfam" id="PF11445">
    <property type="entry name" value="DUF2894"/>
    <property type="match status" value="1"/>
</dbReference>
<dbReference type="EMBL" id="CP060412">
    <property type="protein sequence ID" value="QNK02161.1"/>
    <property type="molecule type" value="Genomic_DNA"/>
</dbReference>
<protein>
    <submittedName>
        <fullName evidence="2">DUF2894 domain-containing protein</fullName>
    </submittedName>
</protein>
<name>A0A7G8Q5V3_9GAMM</name>
<dbReference type="AlphaFoldDB" id="A0A7G8Q5V3"/>
<evidence type="ECO:0000313" key="2">
    <source>
        <dbReference type="EMBL" id="QNK02161.1"/>
    </source>
</evidence>
<feature type="region of interest" description="Disordered" evidence="1">
    <location>
        <begin position="193"/>
        <end position="222"/>
    </location>
</feature>
<accession>A0A7G8Q5V3</accession>
<organism evidence="2 3">
    <name type="scientific">Dyella telluris</name>
    <dbReference type="NCBI Taxonomy" id="2763498"/>
    <lineage>
        <taxon>Bacteria</taxon>
        <taxon>Pseudomonadati</taxon>
        <taxon>Pseudomonadota</taxon>
        <taxon>Gammaproteobacteria</taxon>
        <taxon>Lysobacterales</taxon>
        <taxon>Rhodanobacteraceae</taxon>
        <taxon>Dyella</taxon>
    </lineage>
</organism>
<evidence type="ECO:0000256" key="1">
    <source>
        <dbReference type="SAM" id="MobiDB-lite"/>
    </source>
</evidence>
<dbReference type="Proteomes" id="UP000515873">
    <property type="component" value="Chromosome"/>
</dbReference>
<reference evidence="2 3" key="1">
    <citation type="submission" date="2020-08" db="EMBL/GenBank/DDBJ databases">
        <title>Dyella sp. G9 isolated from forest soil.</title>
        <authorList>
            <person name="Fu J."/>
            <person name="Qiu L."/>
        </authorList>
    </citation>
    <scope>NUCLEOTIDE SEQUENCE [LARGE SCALE GENOMIC DNA]</scope>
    <source>
        <strain evidence="2 3">G9</strain>
    </source>
</reference>
<proteinExistence type="predicted"/>
<dbReference type="InterPro" id="IPR021549">
    <property type="entry name" value="DUF2894"/>
</dbReference>
<feature type="compositionally biased region" description="Low complexity" evidence="1">
    <location>
        <begin position="196"/>
        <end position="208"/>
    </location>
</feature>
<dbReference type="KEGG" id="dtl:H8F01_03065"/>
<keyword evidence="3" id="KW-1185">Reference proteome</keyword>